<comment type="similarity">
    <text evidence="2">Belongs to the major facilitator superfamily.</text>
</comment>
<keyword evidence="5 7" id="KW-1133">Transmembrane helix</keyword>
<dbReference type="AlphaFoldDB" id="A0A7V7QIE6"/>
<dbReference type="InterPro" id="IPR036259">
    <property type="entry name" value="MFS_trans_sf"/>
</dbReference>
<dbReference type="OrthoDB" id="9769325at2"/>
<reference evidence="8 9" key="2">
    <citation type="submission" date="2020-02" db="EMBL/GenBank/DDBJ databases">
        <title>Candidatus Galacturonibacter soehngenii shows hetero-acetogenic catabolism of galacturonic acid but lacks a canonical carbon monoxide dehydrogenase/acetyl-CoA synthase complex.</title>
        <authorList>
            <person name="Diender M."/>
            <person name="Stouten G.R."/>
            <person name="Petersen J.F."/>
            <person name="Nielsen P.H."/>
            <person name="Dueholm M.S."/>
            <person name="Pronk J.T."/>
            <person name="Van Loosdrecht M.C.M."/>
        </authorList>
    </citation>
    <scope>NUCLEOTIDE SEQUENCE [LARGE SCALE GENOMIC DNA]</scope>
    <source>
        <strain evidence="8">GalUA</strain>
    </source>
</reference>
<feature type="transmembrane region" description="Helical" evidence="7">
    <location>
        <begin position="171"/>
        <end position="192"/>
    </location>
</feature>
<feature type="transmembrane region" description="Helical" evidence="7">
    <location>
        <begin position="144"/>
        <end position="165"/>
    </location>
</feature>
<name>A0A7V7QIE6_9FIRM</name>
<dbReference type="GO" id="GO:0005886">
    <property type="term" value="C:plasma membrane"/>
    <property type="evidence" value="ECO:0007669"/>
    <property type="project" value="UniProtKB-SubCell"/>
</dbReference>
<keyword evidence="9" id="KW-1185">Reference proteome</keyword>
<dbReference type="Proteomes" id="UP000461768">
    <property type="component" value="Unassembled WGS sequence"/>
</dbReference>
<evidence type="ECO:0000256" key="6">
    <source>
        <dbReference type="ARBA" id="ARBA00023136"/>
    </source>
</evidence>
<feature type="transmembrane region" description="Helical" evidence="7">
    <location>
        <begin position="75"/>
        <end position="95"/>
    </location>
</feature>
<dbReference type="InterPro" id="IPR011701">
    <property type="entry name" value="MFS"/>
</dbReference>
<feature type="transmembrane region" description="Helical" evidence="7">
    <location>
        <begin position="45"/>
        <end position="63"/>
    </location>
</feature>
<dbReference type="RefSeq" id="WP_151147734.1">
    <property type="nucleotide sequence ID" value="NZ_WAGX01000007.1"/>
</dbReference>
<comment type="caution">
    <text evidence="8">The sequence shown here is derived from an EMBL/GenBank/DDBJ whole genome shotgun (WGS) entry which is preliminary data.</text>
</comment>
<evidence type="ECO:0000256" key="3">
    <source>
        <dbReference type="ARBA" id="ARBA00022448"/>
    </source>
</evidence>
<feature type="transmembrane region" description="Helical" evidence="7">
    <location>
        <begin position="213"/>
        <end position="231"/>
    </location>
</feature>
<keyword evidence="4 7" id="KW-0812">Transmembrane</keyword>
<dbReference type="EMBL" id="WAGX01000007">
    <property type="protein sequence ID" value="KAB1435943.1"/>
    <property type="molecule type" value="Genomic_DNA"/>
</dbReference>
<comment type="subcellular location">
    <subcellularLocation>
        <location evidence="1">Cell membrane</location>
        <topology evidence="1">Multi-pass membrane protein</topology>
    </subcellularLocation>
</comment>
<accession>A0A7V7QIE6</accession>
<feature type="transmembrane region" description="Helical" evidence="7">
    <location>
        <begin position="251"/>
        <end position="268"/>
    </location>
</feature>
<keyword evidence="3" id="KW-0813">Transport</keyword>
<feature type="transmembrane region" description="Helical" evidence="7">
    <location>
        <begin position="12"/>
        <end position="33"/>
    </location>
</feature>
<feature type="transmembrane region" description="Helical" evidence="7">
    <location>
        <begin position="303"/>
        <end position="326"/>
    </location>
</feature>
<feature type="transmembrane region" description="Helical" evidence="7">
    <location>
        <begin position="369"/>
        <end position="387"/>
    </location>
</feature>
<protein>
    <submittedName>
        <fullName evidence="8">MFS transporter</fullName>
    </submittedName>
</protein>
<dbReference type="SUPFAM" id="SSF103473">
    <property type="entry name" value="MFS general substrate transporter"/>
    <property type="match status" value="1"/>
</dbReference>
<evidence type="ECO:0000313" key="9">
    <source>
        <dbReference type="Proteomes" id="UP000461768"/>
    </source>
</evidence>
<keyword evidence="6 7" id="KW-0472">Membrane</keyword>
<evidence type="ECO:0000256" key="5">
    <source>
        <dbReference type="ARBA" id="ARBA00022989"/>
    </source>
</evidence>
<reference evidence="8 9" key="1">
    <citation type="submission" date="2019-09" db="EMBL/GenBank/DDBJ databases">
        <authorList>
            <person name="Valk L.C."/>
        </authorList>
    </citation>
    <scope>NUCLEOTIDE SEQUENCE [LARGE SCALE GENOMIC DNA]</scope>
    <source>
        <strain evidence="8">GalUA</strain>
    </source>
</reference>
<dbReference type="PANTHER" id="PTHR23514:SF3">
    <property type="entry name" value="BYPASS OF STOP CODON PROTEIN 6"/>
    <property type="match status" value="1"/>
</dbReference>
<organism evidence="8 9">
    <name type="scientific">Candidatus Galacturonatibacter soehngenii</name>
    <dbReference type="NCBI Taxonomy" id="2307010"/>
    <lineage>
        <taxon>Bacteria</taxon>
        <taxon>Bacillati</taxon>
        <taxon>Bacillota</taxon>
        <taxon>Clostridia</taxon>
        <taxon>Lachnospirales</taxon>
        <taxon>Lachnospiraceae</taxon>
        <taxon>Candidatus Galacturonatibacter</taxon>
    </lineage>
</organism>
<dbReference type="Pfam" id="PF07690">
    <property type="entry name" value="MFS_1"/>
    <property type="match status" value="1"/>
</dbReference>
<proteinExistence type="inferred from homology"/>
<evidence type="ECO:0000313" key="8">
    <source>
        <dbReference type="EMBL" id="KAB1435943.1"/>
    </source>
</evidence>
<sequence>MKKLTYNHTIYACFIGYIVQAIINNFAPLLFLTFQSEFKISLDKIALLTTINFSIQILVDLLATKFVDKIGYRACVILAHICSVFGIAGLAFFTYMPIHPYIGIIIAIIFCAIGGGIIEVLISPIVEACPGERKDAAMSLLHSFYCWGHVGVVVLSSIFFAMVGIEKWRYLAILWAVVPLANIILFIKVPIATLLSEDEEGYRIGQLFKMKQFWILILLMASAGACEQAVSQWASAYAESVMQVPKLVGDLAGPLLFAVTMGCTRLYYGKFSQRLKLEQFMVLAGVFCAISYLLIALPKQVAIGFIGFALCGFAVGILWPGTFSIAAKQIRGGGTAMFAFLALAGDLGCAGGPTYVGMVSKWFDNNMRWGILFALIFPILLLTGLSLNHKVSQETA</sequence>
<feature type="transmembrane region" description="Helical" evidence="7">
    <location>
        <begin position="280"/>
        <end position="297"/>
    </location>
</feature>
<evidence type="ECO:0000256" key="1">
    <source>
        <dbReference type="ARBA" id="ARBA00004651"/>
    </source>
</evidence>
<feature type="transmembrane region" description="Helical" evidence="7">
    <location>
        <begin position="338"/>
        <end position="357"/>
    </location>
</feature>
<gene>
    <name evidence="8" type="ORF">F7O84_16340</name>
</gene>
<evidence type="ECO:0000256" key="2">
    <source>
        <dbReference type="ARBA" id="ARBA00008335"/>
    </source>
</evidence>
<evidence type="ECO:0000256" key="7">
    <source>
        <dbReference type="SAM" id="Phobius"/>
    </source>
</evidence>
<dbReference type="InterPro" id="IPR051788">
    <property type="entry name" value="MFS_Transporter"/>
</dbReference>
<dbReference type="Gene3D" id="1.20.1250.20">
    <property type="entry name" value="MFS general substrate transporter like domains"/>
    <property type="match status" value="2"/>
</dbReference>
<dbReference type="GO" id="GO:0022857">
    <property type="term" value="F:transmembrane transporter activity"/>
    <property type="evidence" value="ECO:0007669"/>
    <property type="project" value="InterPro"/>
</dbReference>
<dbReference type="PANTHER" id="PTHR23514">
    <property type="entry name" value="BYPASS OF STOP CODON PROTEIN 6"/>
    <property type="match status" value="1"/>
</dbReference>
<evidence type="ECO:0000256" key="4">
    <source>
        <dbReference type="ARBA" id="ARBA00022692"/>
    </source>
</evidence>
<feature type="transmembrane region" description="Helical" evidence="7">
    <location>
        <begin position="101"/>
        <end position="123"/>
    </location>
</feature>